<reference evidence="1 2" key="1">
    <citation type="journal article" date="2015" name="BMC Genomics">
        <title>Insights from the genome of Ophiocordyceps polyrhachis-furcata to pathogenicity and host specificity in insect fungi.</title>
        <authorList>
            <person name="Wichadakul D."/>
            <person name="Kobmoo N."/>
            <person name="Ingsriswang S."/>
            <person name="Tangphatsornruang S."/>
            <person name="Chantasingh D."/>
            <person name="Luangsa-ard J.J."/>
            <person name="Eurwilaichitr L."/>
        </authorList>
    </citation>
    <scope>NUCLEOTIDE SEQUENCE [LARGE SCALE GENOMIC DNA]</scope>
    <source>
        <strain evidence="1 2">BCC 54312</strain>
    </source>
</reference>
<gene>
    <name evidence="1" type="ORF">L249_0862</name>
</gene>
<evidence type="ECO:0000313" key="1">
    <source>
        <dbReference type="EMBL" id="RCI13362.1"/>
    </source>
</evidence>
<protein>
    <submittedName>
        <fullName evidence="1">Uncharacterized protein</fullName>
    </submittedName>
</protein>
<keyword evidence="2" id="KW-1185">Reference proteome</keyword>
<accession>A0A367LGH6</accession>
<organism evidence="1 2">
    <name type="scientific">Ophiocordyceps polyrhachis-furcata BCC 54312</name>
    <dbReference type="NCBI Taxonomy" id="1330021"/>
    <lineage>
        <taxon>Eukaryota</taxon>
        <taxon>Fungi</taxon>
        <taxon>Dikarya</taxon>
        <taxon>Ascomycota</taxon>
        <taxon>Pezizomycotina</taxon>
        <taxon>Sordariomycetes</taxon>
        <taxon>Hypocreomycetidae</taxon>
        <taxon>Hypocreales</taxon>
        <taxon>Ophiocordycipitaceae</taxon>
        <taxon>Ophiocordyceps</taxon>
    </lineage>
</organism>
<comment type="caution">
    <text evidence="1">The sequence shown here is derived from an EMBL/GenBank/DDBJ whole genome shotgun (WGS) entry which is preliminary data.</text>
</comment>
<dbReference type="AlphaFoldDB" id="A0A367LGH6"/>
<dbReference type="Proteomes" id="UP000253664">
    <property type="component" value="Unassembled WGS sequence"/>
</dbReference>
<evidence type="ECO:0000313" key="2">
    <source>
        <dbReference type="Proteomes" id="UP000253664"/>
    </source>
</evidence>
<dbReference type="EMBL" id="LKCN02000007">
    <property type="protein sequence ID" value="RCI13362.1"/>
    <property type="molecule type" value="Genomic_DNA"/>
</dbReference>
<sequence length="59" mass="6697">MQFKEIKRDIDTTPLLFPVLVNSTTFINAQADYSYNCYAAISESLSARDLVSAPRYPYS</sequence>
<name>A0A367LGH6_9HYPO</name>
<proteinExistence type="predicted"/>